<accession>A0A1H6G3G8</accession>
<feature type="transmembrane region" description="Helical" evidence="1">
    <location>
        <begin position="99"/>
        <end position="118"/>
    </location>
</feature>
<evidence type="ECO:0000313" key="3">
    <source>
        <dbReference type="Proteomes" id="UP000199112"/>
    </source>
</evidence>
<feature type="transmembrane region" description="Helical" evidence="1">
    <location>
        <begin position="124"/>
        <end position="142"/>
    </location>
</feature>
<feature type="transmembrane region" description="Helical" evidence="1">
    <location>
        <begin position="32"/>
        <end position="51"/>
    </location>
</feature>
<sequence length="229" mass="24609">MSTDDHHTLGRRHAGYRLLDHPLVGLERRRTALALAYLGALSALFALSYAGTTVTIGDVALESMSTRFDTITAGLIALATATITIVPFLYAVWNGGPALAMGMPLVPVGFGYLAAGRYVLTVDAVIGLTVGAAACALALFATDVRRAGSLRPWRRVGIDNARLIFVTVATVVAAASVLRFVATTTPRSLEWYAPFGVLWLVPVCVLACYWQAALRTWREPRAMDEQVES</sequence>
<proteinExistence type="predicted"/>
<dbReference type="OrthoDB" id="206382at2157"/>
<dbReference type="AlphaFoldDB" id="A0A1H6G3G8"/>
<keyword evidence="1" id="KW-0472">Membrane</keyword>
<dbReference type="Proteomes" id="UP000199112">
    <property type="component" value="Unassembled WGS sequence"/>
</dbReference>
<reference evidence="3" key="1">
    <citation type="submission" date="2016-10" db="EMBL/GenBank/DDBJ databases">
        <authorList>
            <person name="Varghese N."/>
            <person name="Submissions S."/>
        </authorList>
    </citation>
    <scope>NUCLEOTIDE SEQUENCE [LARGE SCALE GENOMIC DNA]</scope>
    <source>
        <strain evidence="3">CGMCC 1.8981</strain>
    </source>
</reference>
<keyword evidence="3" id="KW-1185">Reference proteome</keyword>
<feature type="transmembrane region" description="Helical" evidence="1">
    <location>
        <begin position="71"/>
        <end position="92"/>
    </location>
</feature>
<feature type="transmembrane region" description="Helical" evidence="1">
    <location>
        <begin position="191"/>
        <end position="212"/>
    </location>
</feature>
<keyword evidence="1" id="KW-0812">Transmembrane</keyword>
<protein>
    <submittedName>
        <fullName evidence="2">Uncharacterized protein</fullName>
    </submittedName>
</protein>
<dbReference type="RefSeq" id="WP_090508051.1">
    <property type="nucleotide sequence ID" value="NZ_FNWL01000004.1"/>
</dbReference>
<organism evidence="2 3">
    <name type="scientific">Natronorubrum sediminis</name>
    <dbReference type="NCBI Taxonomy" id="640943"/>
    <lineage>
        <taxon>Archaea</taxon>
        <taxon>Methanobacteriati</taxon>
        <taxon>Methanobacteriota</taxon>
        <taxon>Stenosarchaea group</taxon>
        <taxon>Halobacteria</taxon>
        <taxon>Halobacteriales</taxon>
        <taxon>Natrialbaceae</taxon>
        <taxon>Natronorubrum</taxon>
    </lineage>
</organism>
<evidence type="ECO:0000313" key="2">
    <source>
        <dbReference type="EMBL" id="SEH17631.1"/>
    </source>
</evidence>
<gene>
    <name evidence="2" type="ORF">SAMN04487967_3301</name>
</gene>
<dbReference type="EMBL" id="FNWL01000004">
    <property type="protein sequence ID" value="SEH17631.1"/>
    <property type="molecule type" value="Genomic_DNA"/>
</dbReference>
<evidence type="ECO:0000256" key="1">
    <source>
        <dbReference type="SAM" id="Phobius"/>
    </source>
</evidence>
<name>A0A1H6G3G8_9EURY</name>
<feature type="transmembrane region" description="Helical" evidence="1">
    <location>
        <begin position="163"/>
        <end position="185"/>
    </location>
</feature>
<keyword evidence="1" id="KW-1133">Transmembrane helix</keyword>